<evidence type="ECO:0000259" key="7">
    <source>
        <dbReference type="SMART" id="SM00198"/>
    </source>
</evidence>
<evidence type="ECO:0000256" key="3">
    <source>
        <dbReference type="ARBA" id="ARBA00022525"/>
    </source>
</evidence>
<evidence type="ECO:0000256" key="1">
    <source>
        <dbReference type="ARBA" id="ARBA00004613"/>
    </source>
</evidence>
<evidence type="ECO:0000256" key="6">
    <source>
        <dbReference type="SAM" id="SignalP"/>
    </source>
</evidence>
<gene>
    <name evidence="8" type="ORF">FF38_10696</name>
</gene>
<dbReference type="Gene3D" id="3.40.33.10">
    <property type="entry name" value="CAP"/>
    <property type="match status" value="1"/>
</dbReference>
<dbReference type="Proteomes" id="UP000037069">
    <property type="component" value="Unassembled WGS sequence"/>
</dbReference>
<dbReference type="CDD" id="cd05380">
    <property type="entry name" value="CAP_euk"/>
    <property type="match status" value="1"/>
</dbReference>
<reference evidence="8 9" key="1">
    <citation type="journal article" date="2015" name="Nat. Commun.">
        <title>Lucilia cuprina genome unlocks parasitic fly biology to underpin future interventions.</title>
        <authorList>
            <person name="Anstead C.A."/>
            <person name="Korhonen P.K."/>
            <person name="Young N.D."/>
            <person name="Hall R.S."/>
            <person name="Jex A.R."/>
            <person name="Murali S.C."/>
            <person name="Hughes D.S."/>
            <person name="Lee S.F."/>
            <person name="Perry T."/>
            <person name="Stroehlein A.J."/>
            <person name="Ansell B.R."/>
            <person name="Breugelmans B."/>
            <person name="Hofmann A."/>
            <person name="Qu J."/>
            <person name="Dugan S."/>
            <person name="Lee S.L."/>
            <person name="Chao H."/>
            <person name="Dinh H."/>
            <person name="Han Y."/>
            <person name="Doddapaneni H.V."/>
            <person name="Worley K.C."/>
            <person name="Muzny D.M."/>
            <person name="Ioannidis P."/>
            <person name="Waterhouse R.M."/>
            <person name="Zdobnov E.M."/>
            <person name="James P.J."/>
            <person name="Bagnall N.H."/>
            <person name="Kotze A.C."/>
            <person name="Gibbs R.A."/>
            <person name="Richards S."/>
            <person name="Batterham P."/>
            <person name="Gasser R.B."/>
        </authorList>
    </citation>
    <scope>NUCLEOTIDE SEQUENCE [LARGE SCALE GENOMIC DNA]</scope>
    <source>
        <strain evidence="8 9">LS</strain>
        <tissue evidence="8">Full body</tissue>
    </source>
</reference>
<dbReference type="Pfam" id="PF00188">
    <property type="entry name" value="CAP"/>
    <property type="match status" value="1"/>
</dbReference>
<evidence type="ECO:0000313" key="9">
    <source>
        <dbReference type="Proteomes" id="UP000037069"/>
    </source>
</evidence>
<keyword evidence="3" id="KW-0964">Secreted</keyword>
<dbReference type="GO" id="GO:0005576">
    <property type="term" value="C:extracellular region"/>
    <property type="evidence" value="ECO:0007669"/>
    <property type="project" value="UniProtKB-SubCell"/>
</dbReference>
<feature type="domain" description="SCP" evidence="7">
    <location>
        <begin position="59"/>
        <end position="219"/>
    </location>
</feature>
<dbReference type="InterPro" id="IPR035940">
    <property type="entry name" value="CAP_sf"/>
</dbReference>
<keyword evidence="9" id="KW-1185">Reference proteome</keyword>
<evidence type="ECO:0000256" key="4">
    <source>
        <dbReference type="ARBA" id="ARBA00022729"/>
    </source>
</evidence>
<evidence type="ECO:0000256" key="5">
    <source>
        <dbReference type="ARBA" id="ARBA00068306"/>
    </source>
</evidence>
<evidence type="ECO:0000256" key="2">
    <source>
        <dbReference type="ARBA" id="ARBA00009923"/>
    </source>
</evidence>
<dbReference type="InterPro" id="IPR001283">
    <property type="entry name" value="CRISP-related"/>
</dbReference>
<dbReference type="PIRSF" id="PIRSF038921">
    <property type="entry name" value="P14a"/>
    <property type="match status" value="1"/>
</dbReference>
<evidence type="ECO:0000313" key="8">
    <source>
        <dbReference type="EMBL" id="KNC32018.1"/>
    </source>
</evidence>
<dbReference type="OMA" id="MWFDEVQ"/>
<dbReference type="EMBL" id="JRES01000349">
    <property type="protein sequence ID" value="KNC32018.1"/>
    <property type="molecule type" value="Genomic_DNA"/>
</dbReference>
<sequence length="257" mass="28205">MNNILVFFYFSAIIAVASATDYCSSSICSKGVKHIACDNNGKFDASCSADAKMVTITDSLKKLLVDAHNVKRNFIAGGGDSKHSPACRMSTMQWDDELAAVAAFNVKQCKMAHDKCRNTDAFKYSGQNLAWMGYYGIPNDAQKLTQAVDMWYSEVKDSKQTYIDSYPNGYSGPAIGHFTVMMADRNIRVGCAASTYSPAGQPYKAYLVACNYATTNMINFPIYASCKKAGQSCTTGSNPNYPNLCSLSEQYTVNKWF</sequence>
<protein>
    <recommendedName>
        <fullName evidence="5">Venom allergen-1</fullName>
    </recommendedName>
</protein>
<comment type="caution">
    <text evidence="8">The sequence shown here is derived from an EMBL/GenBank/DDBJ whole genome shotgun (WGS) entry which is preliminary data.</text>
</comment>
<comment type="subcellular location">
    <subcellularLocation>
        <location evidence="1">Secreted</location>
    </subcellularLocation>
</comment>
<feature type="chain" id="PRO_5005536555" description="Venom allergen-1" evidence="6">
    <location>
        <begin position="20"/>
        <end position="257"/>
    </location>
</feature>
<dbReference type="SMART" id="SM00198">
    <property type="entry name" value="SCP"/>
    <property type="match status" value="1"/>
</dbReference>
<dbReference type="PANTHER" id="PTHR10334">
    <property type="entry name" value="CYSTEINE-RICH SECRETORY PROTEIN-RELATED"/>
    <property type="match status" value="1"/>
</dbReference>
<name>A0A0L0CHZ2_LUCCU</name>
<dbReference type="FunFam" id="3.40.33.10:FF:000007">
    <property type="entry name" value="Venom allergen"/>
    <property type="match status" value="1"/>
</dbReference>
<comment type="similarity">
    <text evidence="2">Belongs to the CRISP family.</text>
</comment>
<accession>A0A0L0CHZ2</accession>
<dbReference type="InterPro" id="IPR014044">
    <property type="entry name" value="CAP_dom"/>
</dbReference>
<feature type="signal peptide" evidence="6">
    <location>
        <begin position="1"/>
        <end position="19"/>
    </location>
</feature>
<dbReference type="SUPFAM" id="SSF55797">
    <property type="entry name" value="PR-1-like"/>
    <property type="match status" value="1"/>
</dbReference>
<dbReference type="AlphaFoldDB" id="A0A0L0CHZ2"/>
<proteinExistence type="inferred from homology"/>
<keyword evidence="4 6" id="KW-0732">Signal</keyword>
<organism evidence="8 9">
    <name type="scientific">Lucilia cuprina</name>
    <name type="common">Green bottle fly</name>
    <name type="synonym">Australian sheep blowfly</name>
    <dbReference type="NCBI Taxonomy" id="7375"/>
    <lineage>
        <taxon>Eukaryota</taxon>
        <taxon>Metazoa</taxon>
        <taxon>Ecdysozoa</taxon>
        <taxon>Arthropoda</taxon>
        <taxon>Hexapoda</taxon>
        <taxon>Insecta</taxon>
        <taxon>Pterygota</taxon>
        <taxon>Neoptera</taxon>
        <taxon>Endopterygota</taxon>
        <taxon>Diptera</taxon>
        <taxon>Brachycera</taxon>
        <taxon>Muscomorpha</taxon>
        <taxon>Oestroidea</taxon>
        <taxon>Calliphoridae</taxon>
        <taxon>Luciliinae</taxon>
        <taxon>Lucilia</taxon>
    </lineage>
</organism>
<dbReference type="InterPro" id="IPR034763">
    <property type="entry name" value="P14a_insect"/>
</dbReference>
<dbReference type="OrthoDB" id="414826at2759"/>